<gene>
    <name evidence="1" type="ORF">OG835_20530</name>
</gene>
<accession>A0ACD4ZME6</accession>
<proteinExistence type="predicted"/>
<protein>
    <submittedName>
        <fullName evidence="1">Uncharacterized protein</fullName>
    </submittedName>
</protein>
<keyword evidence="2" id="KW-1185">Reference proteome</keyword>
<name>A0ACD4ZME6_9ACTN</name>
<dbReference type="EMBL" id="CP109109">
    <property type="protein sequence ID" value="WSB99168.1"/>
    <property type="molecule type" value="Genomic_DNA"/>
</dbReference>
<dbReference type="Proteomes" id="UP001348369">
    <property type="component" value="Chromosome"/>
</dbReference>
<sequence length="172" mass="19205">MTKPARLLTDGFRCECWTHDPATSQPRKQLGSIDVETAHQAVRWIRIAARTLASALDEEAFTETWAWLSDGYQDTLQALTKGEPCTLTVHDSRTTIRWTAHPVRYLKLSTRQGITSQPAWRSTPSPKNSVSNNFLYGFKARARRGRAPPLRRGLPPPRLAAPGGALRACGQR</sequence>
<reference evidence="1" key="1">
    <citation type="submission" date="2022-10" db="EMBL/GenBank/DDBJ databases">
        <title>The complete genomes of actinobacterial strains from the NBC collection.</title>
        <authorList>
            <person name="Joergensen T.S."/>
            <person name="Alvarez Arevalo M."/>
            <person name="Sterndorff E.B."/>
            <person name="Faurdal D."/>
            <person name="Vuksanovic O."/>
            <person name="Mourched A.-S."/>
            <person name="Charusanti P."/>
            <person name="Shaw S."/>
            <person name="Blin K."/>
            <person name="Weber T."/>
        </authorList>
    </citation>
    <scope>NUCLEOTIDE SEQUENCE</scope>
    <source>
        <strain evidence="1">NBC 01771</strain>
    </source>
</reference>
<evidence type="ECO:0000313" key="1">
    <source>
        <dbReference type="EMBL" id="WSB99168.1"/>
    </source>
</evidence>
<organism evidence="1 2">
    <name type="scientific">Streptomyces scopuliridis</name>
    <dbReference type="NCBI Taxonomy" id="452529"/>
    <lineage>
        <taxon>Bacteria</taxon>
        <taxon>Bacillati</taxon>
        <taxon>Actinomycetota</taxon>
        <taxon>Actinomycetes</taxon>
        <taxon>Kitasatosporales</taxon>
        <taxon>Streptomycetaceae</taxon>
        <taxon>Streptomyces</taxon>
    </lineage>
</organism>
<evidence type="ECO:0000313" key="2">
    <source>
        <dbReference type="Proteomes" id="UP001348369"/>
    </source>
</evidence>